<dbReference type="Proteomes" id="UP001551210">
    <property type="component" value="Unassembled WGS sequence"/>
</dbReference>
<dbReference type="PANTHER" id="PTHR37981">
    <property type="entry name" value="LIPASE 2"/>
    <property type="match status" value="1"/>
</dbReference>
<proteinExistence type="predicted"/>
<keyword evidence="4" id="KW-1185">Reference proteome</keyword>
<dbReference type="RefSeq" id="WP_359209230.1">
    <property type="nucleotide sequence ID" value="NZ_JBEZAM010000023.1"/>
</dbReference>
<dbReference type="Gene3D" id="3.40.50.1110">
    <property type="entry name" value="SGNH hydrolase"/>
    <property type="match status" value="1"/>
</dbReference>
<dbReference type="InterPro" id="IPR036514">
    <property type="entry name" value="SGNH_hydro_sf"/>
</dbReference>
<name>A0ABV3CY83_STREX</name>
<keyword evidence="1" id="KW-0732">Signal</keyword>
<dbReference type="InterPro" id="IPR013830">
    <property type="entry name" value="SGNH_hydro"/>
</dbReference>
<evidence type="ECO:0000259" key="2">
    <source>
        <dbReference type="Pfam" id="PF13472"/>
    </source>
</evidence>
<gene>
    <name evidence="3" type="ORF">AB0A76_18460</name>
</gene>
<feature type="chain" id="PRO_5045925105" evidence="1">
    <location>
        <begin position="43"/>
        <end position="311"/>
    </location>
</feature>
<feature type="signal peptide" evidence="1">
    <location>
        <begin position="1"/>
        <end position="42"/>
    </location>
</feature>
<sequence length="311" mass="31444">MPRAALNARTHRTARRAALTGSTALATALTALVGLASTPASASAASAASAGTYVALGDSYAAGAGVPEQSAGLCLRSSKNYGSLVAAALAPSTYKDVTCAAAKVAALTTPQTYLGAPVNGPQLDAVTPDTTLVTLTIGGNDLGTSDLGIADIIAVCSTLSLTNPFGSPCRDFYNLGGQDKLVNRLDAAAVQLGDGIRRIHAKAPNARVVLVGYPEVIPADPRKCLGRMPITQKDLAYLYGILGKLNATVSRAAADNGAAFVDTAAPTVGHDACSTDPWIEGLVPTAPAVPLHPNERGERAMAGAVLRSLTG</sequence>
<evidence type="ECO:0000313" key="3">
    <source>
        <dbReference type="EMBL" id="MEU7295172.1"/>
    </source>
</evidence>
<organism evidence="3 4">
    <name type="scientific">Streptomyces exfoliatus</name>
    <name type="common">Streptomyces hydrogenans</name>
    <dbReference type="NCBI Taxonomy" id="1905"/>
    <lineage>
        <taxon>Bacteria</taxon>
        <taxon>Bacillati</taxon>
        <taxon>Actinomycetota</taxon>
        <taxon>Actinomycetes</taxon>
        <taxon>Kitasatosporales</taxon>
        <taxon>Streptomycetaceae</taxon>
        <taxon>Streptomyces</taxon>
    </lineage>
</organism>
<accession>A0ABV3CY83</accession>
<dbReference type="EC" id="3.1.-.-" evidence="3"/>
<evidence type="ECO:0000256" key="1">
    <source>
        <dbReference type="SAM" id="SignalP"/>
    </source>
</evidence>
<feature type="domain" description="SGNH hydrolase-type esterase" evidence="2">
    <location>
        <begin position="55"/>
        <end position="300"/>
    </location>
</feature>
<dbReference type="GO" id="GO:0016787">
    <property type="term" value="F:hydrolase activity"/>
    <property type="evidence" value="ECO:0007669"/>
    <property type="project" value="UniProtKB-KW"/>
</dbReference>
<keyword evidence="3" id="KW-0378">Hydrolase</keyword>
<dbReference type="PROSITE" id="PS51318">
    <property type="entry name" value="TAT"/>
    <property type="match status" value="1"/>
</dbReference>
<protein>
    <submittedName>
        <fullName evidence="3">SGNH/GDSL hydrolase family protein</fullName>
        <ecNumber evidence="3">3.1.-.-</ecNumber>
    </submittedName>
</protein>
<reference evidence="3 4" key="1">
    <citation type="submission" date="2024-06" db="EMBL/GenBank/DDBJ databases">
        <title>The Natural Products Discovery Center: Release of the First 8490 Sequenced Strains for Exploring Actinobacteria Biosynthetic Diversity.</title>
        <authorList>
            <person name="Kalkreuter E."/>
            <person name="Kautsar S.A."/>
            <person name="Yang D."/>
            <person name="Bader C.D."/>
            <person name="Teijaro C.N."/>
            <person name="Fluegel L."/>
            <person name="Davis C.M."/>
            <person name="Simpson J.R."/>
            <person name="Lauterbach L."/>
            <person name="Steele A.D."/>
            <person name="Gui C."/>
            <person name="Meng S."/>
            <person name="Li G."/>
            <person name="Viehrig K."/>
            <person name="Ye F."/>
            <person name="Su P."/>
            <person name="Kiefer A.F."/>
            <person name="Nichols A."/>
            <person name="Cepeda A.J."/>
            <person name="Yan W."/>
            <person name="Fan B."/>
            <person name="Jiang Y."/>
            <person name="Adhikari A."/>
            <person name="Zheng C.-J."/>
            <person name="Schuster L."/>
            <person name="Cowan T.M."/>
            <person name="Smanski M.J."/>
            <person name="Chevrette M.G."/>
            <person name="De Carvalho L.P.S."/>
            <person name="Shen B."/>
        </authorList>
    </citation>
    <scope>NUCLEOTIDE SEQUENCE [LARGE SCALE GENOMIC DNA]</scope>
    <source>
        <strain evidence="3 4">NPDC045705</strain>
    </source>
</reference>
<comment type="caution">
    <text evidence="3">The sequence shown here is derived from an EMBL/GenBank/DDBJ whole genome shotgun (WGS) entry which is preliminary data.</text>
</comment>
<dbReference type="SUPFAM" id="SSF52266">
    <property type="entry name" value="SGNH hydrolase"/>
    <property type="match status" value="1"/>
</dbReference>
<dbReference type="EMBL" id="JBEZAM010000023">
    <property type="protein sequence ID" value="MEU7295172.1"/>
    <property type="molecule type" value="Genomic_DNA"/>
</dbReference>
<dbReference type="InterPro" id="IPR037460">
    <property type="entry name" value="SEST-like"/>
</dbReference>
<dbReference type="Pfam" id="PF13472">
    <property type="entry name" value="Lipase_GDSL_2"/>
    <property type="match status" value="1"/>
</dbReference>
<dbReference type="InterPro" id="IPR006311">
    <property type="entry name" value="TAT_signal"/>
</dbReference>
<dbReference type="PANTHER" id="PTHR37981:SF1">
    <property type="entry name" value="SGNH HYDROLASE-TYPE ESTERASE DOMAIN-CONTAINING PROTEIN"/>
    <property type="match status" value="1"/>
</dbReference>
<dbReference type="CDD" id="cd01823">
    <property type="entry name" value="SEST_like"/>
    <property type="match status" value="1"/>
</dbReference>
<evidence type="ECO:0000313" key="4">
    <source>
        <dbReference type="Proteomes" id="UP001551210"/>
    </source>
</evidence>